<reference evidence="5" key="1">
    <citation type="submission" date="2019-09" db="EMBL/GenBank/DDBJ databases">
        <title>The Mitochondrial Proteome of the Jakobid, Andalucia godoyi, a Protist With the Most Gene-Rich and Bacteria-Like Mitochondrial Genome.</title>
        <authorList>
            <person name="Gray M.W."/>
            <person name="Burger G."/>
            <person name="Derelle R."/>
            <person name="Klimes V."/>
            <person name="Leger M."/>
            <person name="Sarrasin M."/>
            <person name="Vlcek C."/>
            <person name="Roger A.J."/>
            <person name="Elias M."/>
            <person name="Lang B.F."/>
        </authorList>
    </citation>
    <scope>NUCLEOTIDE SEQUENCE</scope>
    <source>
        <strain evidence="5">And28</strain>
    </source>
</reference>
<dbReference type="PANTHER" id="PTHR11830">
    <property type="entry name" value="40S RIBOSOMAL PROTEIN S3A"/>
    <property type="match status" value="1"/>
</dbReference>
<dbReference type="SMART" id="SM01397">
    <property type="entry name" value="Ribosomal_S3Ae"/>
    <property type="match status" value="1"/>
</dbReference>
<evidence type="ECO:0000313" key="5">
    <source>
        <dbReference type="EMBL" id="KAF0852628.1"/>
    </source>
</evidence>
<dbReference type="InterPro" id="IPR027500">
    <property type="entry name" value="Ribosomal_eS1_euk"/>
</dbReference>
<evidence type="ECO:0000256" key="1">
    <source>
        <dbReference type="ARBA" id="ARBA00022490"/>
    </source>
</evidence>
<evidence type="ECO:0000256" key="2">
    <source>
        <dbReference type="ARBA" id="ARBA00022980"/>
    </source>
</evidence>
<dbReference type="OrthoDB" id="9834376at2759"/>
<feature type="initiator methionine" description="Removed" evidence="4">
    <location>
        <position position="1"/>
    </location>
</feature>
<dbReference type="Pfam" id="PF01015">
    <property type="entry name" value="Ribosomal_S3Ae"/>
    <property type="match status" value="1"/>
</dbReference>
<keyword evidence="1 4" id="KW-0963">Cytoplasm</keyword>
<dbReference type="GO" id="GO:0006412">
    <property type="term" value="P:translation"/>
    <property type="evidence" value="ECO:0007669"/>
    <property type="project" value="UniProtKB-UniRule"/>
</dbReference>
<proteinExistence type="inferred from homology"/>
<evidence type="ECO:0000256" key="4">
    <source>
        <dbReference type="HAMAP-Rule" id="MF_03122"/>
    </source>
</evidence>
<protein>
    <recommendedName>
        <fullName evidence="4">Small ribosomal subunit protein eS1</fullName>
    </recommendedName>
</protein>
<comment type="caution">
    <text evidence="5">The sequence shown here is derived from an EMBL/GenBank/DDBJ whole genome shotgun (WGS) entry which is preliminary data.</text>
</comment>
<dbReference type="HAMAP" id="MF_03122">
    <property type="entry name" value="Ribosomal_eS1_euk"/>
    <property type="match status" value="1"/>
</dbReference>
<keyword evidence="6" id="KW-1185">Reference proteome</keyword>
<dbReference type="AlphaFoldDB" id="A0A8K0F284"/>
<comment type="similarity">
    <text evidence="4">Belongs to the eukaryotic ribosomal protein eS1 family.</text>
</comment>
<dbReference type="GO" id="GO:0003735">
    <property type="term" value="F:structural constituent of ribosome"/>
    <property type="evidence" value="ECO:0007669"/>
    <property type="project" value="UniProtKB-UniRule"/>
</dbReference>
<comment type="subunit">
    <text evidence="4">Component of the small ribosomal subunit. Mature ribosomes consist of a small (40S) and a large (60S) subunit. The 40S subunit contains about 33 different proteins and 1 molecule of RNA (18S). The 60S subunit contains about 49 different proteins and 3 molecules of RNA (25S, 5.8S and 5S).</text>
</comment>
<keyword evidence="3 4" id="KW-0687">Ribonucleoprotein</keyword>
<organism evidence="5 6">
    <name type="scientific">Andalucia godoyi</name>
    <name type="common">Flagellate</name>
    <dbReference type="NCBI Taxonomy" id="505711"/>
    <lineage>
        <taxon>Eukaryota</taxon>
        <taxon>Discoba</taxon>
        <taxon>Jakobida</taxon>
        <taxon>Andalucina</taxon>
        <taxon>Andaluciidae</taxon>
        <taxon>Andalucia</taxon>
    </lineage>
</organism>
<evidence type="ECO:0000313" key="6">
    <source>
        <dbReference type="Proteomes" id="UP000799049"/>
    </source>
</evidence>
<keyword evidence="2 4" id="KW-0689">Ribosomal protein</keyword>
<gene>
    <name evidence="5" type="ORF">ANDGO_08216</name>
</gene>
<dbReference type="EMBL" id="VRVR01000024">
    <property type="protein sequence ID" value="KAF0852628.1"/>
    <property type="molecule type" value="Genomic_DNA"/>
</dbReference>
<dbReference type="GO" id="GO:0022627">
    <property type="term" value="C:cytosolic small ribosomal subunit"/>
    <property type="evidence" value="ECO:0007669"/>
    <property type="project" value="UniProtKB-UniRule"/>
</dbReference>
<comment type="subcellular location">
    <subcellularLocation>
        <location evidence="4">Cytoplasm</location>
    </subcellularLocation>
</comment>
<evidence type="ECO:0000256" key="3">
    <source>
        <dbReference type="ARBA" id="ARBA00023274"/>
    </source>
</evidence>
<dbReference type="InterPro" id="IPR001593">
    <property type="entry name" value="Ribosomal_eS1"/>
</dbReference>
<dbReference type="Proteomes" id="UP000799049">
    <property type="component" value="Unassembled WGS sequence"/>
</dbReference>
<accession>A0A8K0F284</accession>
<sequence>MAIGKNKRLSKGKKGGKRKIIDPFSRKEWYHIKAPNYYKNQYVGETIVNRTQGTKIASEQLKGRVFEANLAELEANEEYGFRKIFLKCEDVNGRDCLTNFYGMNFTTDKLRSLVRKWQTTVENIIDVKTLDGFVLRLFCIGFTKRRQNQVSKTSYAQTSQIRQIRAKMTAIINKHVTSSNLSTLVPKFTTEVIGTEIEKAVNGIYPLQNVFIRKVKLIRAPKLDAGKVAELHAAVVAEDTGAKA</sequence>
<name>A0A8K0F284_ANDGO</name>